<dbReference type="AlphaFoldDB" id="A0A426DLT8"/>
<organism evidence="2 3">
    <name type="scientific">Schaedlerella arabinosiphila</name>
    <dbReference type="NCBI Taxonomy" id="2044587"/>
    <lineage>
        <taxon>Bacteria</taxon>
        <taxon>Bacillati</taxon>
        <taxon>Bacillota</taxon>
        <taxon>Clostridia</taxon>
        <taxon>Lachnospirales</taxon>
        <taxon>Lachnospiraceae</taxon>
        <taxon>Schaedlerella</taxon>
    </lineage>
</organism>
<evidence type="ECO:0000259" key="1">
    <source>
        <dbReference type="Pfam" id="PF00535"/>
    </source>
</evidence>
<feature type="domain" description="Glycosyltransferase 2-like" evidence="1">
    <location>
        <begin position="11"/>
        <end position="116"/>
    </location>
</feature>
<proteinExistence type="predicted"/>
<dbReference type="GO" id="GO:0016740">
    <property type="term" value="F:transferase activity"/>
    <property type="evidence" value="ECO:0007669"/>
    <property type="project" value="UniProtKB-KW"/>
</dbReference>
<dbReference type="PANTHER" id="PTHR43630:SF2">
    <property type="entry name" value="GLYCOSYLTRANSFERASE"/>
    <property type="match status" value="1"/>
</dbReference>
<evidence type="ECO:0000313" key="2">
    <source>
        <dbReference type="EMBL" id="RRK33698.1"/>
    </source>
</evidence>
<dbReference type="RefSeq" id="WP_125128912.1">
    <property type="nucleotide sequence ID" value="NZ_RHJS01000002.1"/>
</dbReference>
<evidence type="ECO:0000313" key="3">
    <source>
        <dbReference type="Proteomes" id="UP000274920"/>
    </source>
</evidence>
<dbReference type="EMBL" id="RHJS01000002">
    <property type="protein sequence ID" value="RRK33698.1"/>
    <property type="molecule type" value="Genomic_DNA"/>
</dbReference>
<dbReference type="InterPro" id="IPR029044">
    <property type="entry name" value="Nucleotide-diphossugar_trans"/>
</dbReference>
<reference evidence="2" key="1">
    <citation type="submission" date="2018-10" db="EMBL/GenBank/DDBJ databases">
        <title>Schaedlerella arabinophila gen. nov. sp. nov., isolated from the mouse intestinal tract and comparative analysis with the genome of the closely related altered Schaedler flora strain ASF502.</title>
        <authorList>
            <person name="Miyake S."/>
            <person name="Soh M."/>
            <person name="Seedorf H."/>
        </authorList>
    </citation>
    <scope>NUCLEOTIDE SEQUENCE [LARGE SCALE GENOMIC DNA]</scope>
    <source>
        <strain evidence="2">DSM 106076</strain>
    </source>
</reference>
<dbReference type="SUPFAM" id="SSF53448">
    <property type="entry name" value="Nucleotide-diphospho-sugar transferases"/>
    <property type="match status" value="1"/>
</dbReference>
<accession>A0A426DLT8</accession>
<protein>
    <submittedName>
        <fullName evidence="2">Glycosyltransferase</fullName>
    </submittedName>
</protein>
<dbReference type="SUPFAM" id="SSF48452">
    <property type="entry name" value="TPR-like"/>
    <property type="match status" value="1"/>
</dbReference>
<sequence length="709" mass="82646">MEITLSISLLASNRRESLERCLDSLKPLLTKIPCELIIVFTGTDEEVKKIAEKYTPQVIPFQWCSDFSAARNAGLEKAQGEWFLYLDDDEWFEDVEEICDFFLSGEYRDYCSAHYIQRNYQDWDGTKYSDFSAFRLVQRFPGTRFQNPIHEELAPRKEPCKFFQTYVHHYGYVKLETKKSSNQKTTRNISLLKQSVREQPAFVKNYLQLTKEYDLEGDWKTAEKYCREGLSICSRSGDSCSKGWLQTYLSHLLCSKPGKQQAITEIEEIIKTEHPSKLTRLILYQQLVHLYKEEKEHEKAVHYGIKFERLLADVERKPELWEKQGYGEFDENYVKNPERLYALRADCTACALELEDLEHAFYFMKLFPWKEENLLCRYYPDFEKWRENFGSGFAAIASRILDFLADHPDSPDFPNHIKRTDSFGKSDPLDISIISDSAIPVYLVFIRALGLLKEGRRTQGERLSIWCMEHSDVSYLQQVMLREALRYCLDISELAARMDLYAWDASMCEVVKSIPYTRLSSILVNMEKLREGYPFHALCLKKYVLKQRLFKGFFMWEELTGTLEDYCRCILKFYKAQYNNEMFEEKSRALLPGECSFALTSLDALGQVEGGQLTEAVHSFRRCIKIFPSMTGVLRELLRQAVRRVNDPGLHMGEEFYVLAGQMKGTLSALLSAGETVQAAGILNQLLPLMPEDVELVRMRQELIRRIKL</sequence>
<keyword evidence="2" id="KW-0808">Transferase</keyword>
<dbReference type="InterPro" id="IPR001173">
    <property type="entry name" value="Glyco_trans_2-like"/>
</dbReference>
<keyword evidence="3" id="KW-1185">Reference proteome</keyword>
<comment type="caution">
    <text evidence="2">The sequence shown here is derived from an EMBL/GenBank/DDBJ whole genome shotgun (WGS) entry which is preliminary data.</text>
</comment>
<dbReference type="Gene3D" id="1.25.40.10">
    <property type="entry name" value="Tetratricopeptide repeat domain"/>
    <property type="match status" value="1"/>
</dbReference>
<dbReference type="Proteomes" id="UP000274920">
    <property type="component" value="Unassembled WGS sequence"/>
</dbReference>
<name>A0A426DLT8_9FIRM</name>
<dbReference type="PANTHER" id="PTHR43630">
    <property type="entry name" value="POLY-BETA-1,6-N-ACETYL-D-GLUCOSAMINE SYNTHASE"/>
    <property type="match status" value="1"/>
</dbReference>
<dbReference type="Gene3D" id="3.90.550.10">
    <property type="entry name" value="Spore Coat Polysaccharide Biosynthesis Protein SpsA, Chain A"/>
    <property type="match status" value="1"/>
</dbReference>
<dbReference type="InterPro" id="IPR011990">
    <property type="entry name" value="TPR-like_helical_dom_sf"/>
</dbReference>
<dbReference type="Pfam" id="PF00535">
    <property type="entry name" value="Glycos_transf_2"/>
    <property type="match status" value="1"/>
</dbReference>
<gene>
    <name evidence="2" type="ORF">EBB54_21805</name>
</gene>